<evidence type="ECO:0000313" key="1">
    <source>
        <dbReference type="EMBL" id="KAL1562787.1"/>
    </source>
</evidence>
<sequence length="105" mass="11320">MDGKIPNDCAAGSHNARGLIQVFLNAVGGSKDVLGVSFWRGRCGERVIGDLEARLGRICVIICGYSSRVQLLVIFQVVWPKNVGLAMDVDKSMSCSLYCSVQTAK</sequence>
<protein>
    <submittedName>
        <fullName evidence="1">Uncharacterized protein</fullName>
    </submittedName>
</protein>
<organism evidence="1 2">
    <name type="scientific">Salvia divinorum</name>
    <name type="common">Maria pastora</name>
    <name type="synonym">Diviner's sage</name>
    <dbReference type="NCBI Taxonomy" id="28513"/>
    <lineage>
        <taxon>Eukaryota</taxon>
        <taxon>Viridiplantae</taxon>
        <taxon>Streptophyta</taxon>
        <taxon>Embryophyta</taxon>
        <taxon>Tracheophyta</taxon>
        <taxon>Spermatophyta</taxon>
        <taxon>Magnoliopsida</taxon>
        <taxon>eudicotyledons</taxon>
        <taxon>Gunneridae</taxon>
        <taxon>Pentapetalae</taxon>
        <taxon>asterids</taxon>
        <taxon>lamiids</taxon>
        <taxon>Lamiales</taxon>
        <taxon>Lamiaceae</taxon>
        <taxon>Nepetoideae</taxon>
        <taxon>Mentheae</taxon>
        <taxon>Salviinae</taxon>
        <taxon>Salvia</taxon>
        <taxon>Salvia subgen. Calosphace</taxon>
    </lineage>
</organism>
<reference evidence="1 2" key="1">
    <citation type="submission" date="2024-06" db="EMBL/GenBank/DDBJ databases">
        <title>A chromosome level genome sequence of Diviner's sage (Salvia divinorum).</title>
        <authorList>
            <person name="Ford S.A."/>
            <person name="Ro D.-K."/>
            <person name="Ness R.W."/>
            <person name="Phillips M.A."/>
        </authorList>
    </citation>
    <scope>NUCLEOTIDE SEQUENCE [LARGE SCALE GENOMIC DNA]</scope>
    <source>
        <strain evidence="1">SAF-2024a</strain>
        <tissue evidence="1">Leaf</tissue>
    </source>
</reference>
<dbReference type="EMBL" id="JBEAFC010000003">
    <property type="protein sequence ID" value="KAL1562787.1"/>
    <property type="molecule type" value="Genomic_DNA"/>
</dbReference>
<keyword evidence="2" id="KW-1185">Reference proteome</keyword>
<dbReference type="Proteomes" id="UP001567538">
    <property type="component" value="Unassembled WGS sequence"/>
</dbReference>
<evidence type="ECO:0000313" key="2">
    <source>
        <dbReference type="Proteomes" id="UP001567538"/>
    </source>
</evidence>
<dbReference type="AlphaFoldDB" id="A0ABD1I323"/>
<comment type="caution">
    <text evidence="1">The sequence shown here is derived from an EMBL/GenBank/DDBJ whole genome shotgun (WGS) entry which is preliminary data.</text>
</comment>
<gene>
    <name evidence="1" type="ORF">AAHA92_05324</name>
</gene>
<accession>A0ABD1I323</accession>
<name>A0ABD1I323_SALDI</name>
<proteinExistence type="predicted"/>